<evidence type="ECO:0000256" key="7">
    <source>
        <dbReference type="ARBA" id="ARBA00023288"/>
    </source>
</evidence>
<dbReference type="GO" id="GO:0030544">
    <property type="term" value="F:Hsp70 protein binding"/>
    <property type="evidence" value="ECO:0007669"/>
    <property type="project" value="InterPro"/>
</dbReference>
<evidence type="ECO:0000256" key="4">
    <source>
        <dbReference type="ARBA" id="ARBA00022771"/>
    </source>
</evidence>
<dbReference type="CDD" id="cd10719">
    <property type="entry name" value="DnaJ_zf"/>
    <property type="match status" value="1"/>
</dbReference>
<dbReference type="SUPFAM" id="SSF46565">
    <property type="entry name" value="Chaperone J-domain"/>
    <property type="match status" value="1"/>
</dbReference>
<feature type="zinc finger region" description="CR-type" evidence="9">
    <location>
        <begin position="119"/>
        <end position="203"/>
    </location>
</feature>
<keyword evidence="5 9" id="KW-0862">Zinc</keyword>
<dbReference type="WBParaSite" id="MBELARI_LOCUS20558">
    <property type="protein sequence ID" value="MBELARI_LOCUS20558"/>
    <property type="gene ID" value="MBELARI_LOCUS20558"/>
</dbReference>
<dbReference type="Pfam" id="PF00226">
    <property type="entry name" value="DnaJ"/>
    <property type="match status" value="1"/>
</dbReference>
<keyword evidence="8" id="KW-0636">Prenylation</keyword>
<dbReference type="Pfam" id="PF00684">
    <property type="entry name" value="DnaJ_CXXCXGXG"/>
    <property type="match status" value="1"/>
</dbReference>
<feature type="domain" description="CR-type" evidence="12">
    <location>
        <begin position="119"/>
        <end position="203"/>
    </location>
</feature>
<evidence type="ECO:0000256" key="6">
    <source>
        <dbReference type="ARBA" id="ARBA00023186"/>
    </source>
</evidence>
<keyword evidence="1" id="KW-0488">Methylation</keyword>
<dbReference type="InterPro" id="IPR036869">
    <property type="entry name" value="J_dom_sf"/>
</dbReference>
<dbReference type="Gene3D" id="2.60.260.20">
    <property type="entry name" value="Urease metallochaperone UreE, N-terminal domain"/>
    <property type="match status" value="2"/>
</dbReference>
<keyword evidence="7" id="KW-0449">Lipoprotein</keyword>
<keyword evidence="4 9" id="KW-0863">Zinc-finger</keyword>
<sequence length="406" mass="44704">MVKERALYDVLGVDPSCSEGELKKAYRKLALKYHPDKNPDEGERFKKISQAYEILSDKEKRELYDQHGEEGLQGGGGGHNPMDIFNMFFGGGGRSRGMAPKVRPTVHNLPCTLAQLYNGCTRKLKITRNILCAGCAGLGGAKGTVKQCSECNGRGVVLKLHQLAPGFVQQSQAPCRQCSGSGEFIAAKDRCKTCDGKKKMKEEKILEVHIEKGMKDGQKVVFSGEGDQEPGLPAGDVVIVLDEQQHNTFVRKGNNLIMNIDLQLVEALCGCARNIKTLDDRTLHFNILPGEVITHGDLRVIHTEGMPTHRDPFVKGDLILQFSVEFPKKLEDKHRQLIAEMLPGKAQRASVDEDTEVVELDNIRAEENGRGYGGHAHGHPMFMEVDDDEPGFGGGGQSRGMQCQQQ</sequence>
<dbReference type="InterPro" id="IPR044713">
    <property type="entry name" value="DNJA1/2-like"/>
</dbReference>
<keyword evidence="13" id="KW-1185">Reference proteome</keyword>
<dbReference type="SUPFAM" id="SSF57938">
    <property type="entry name" value="DnaJ/Hsp40 cysteine-rich domain"/>
    <property type="match status" value="1"/>
</dbReference>
<dbReference type="Proteomes" id="UP000887575">
    <property type="component" value="Unassembled WGS sequence"/>
</dbReference>
<dbReference type="PROSITE" id="PS00636">
    <property type="entry name" value="DNAJ_1"/>
    <property type="match status" value="1"/>
</dbReference>
<dbReference type="FunFam" id="2.10.230.10:FF:000001">
    <property type="entry name" value="DnaJ subfamily A member 2"/>
    <property type="match status" value="1"/>
</dbReference>
<dbReference type="PROSITE" id="PS50076">
    <property type="entry name" value="DNAJ_2"/>
    <property type="match status" value="1"/>
</dbReference>
<dbReference type="InterPro" id="IPR018253">
    <property type="entry name" value="DnaJ_domain_CS"/>
</dbReference>
<proteinExistence type="inferred from homology"/>
<evidence type="ECO:0000256" key="3">
    <source>
        <dbReference type="ARBA" id="ARBA00022737"/>
    </source>
</evidence>
<keyword evidence="2 9" id="KW-0479">Metal-binding</keyword>
<evidence type="ECO:0000259" key="12">
    <source>
        <dbReference type="PROSITE" id="PS51188"/>
    </source>
</evidence>
<dbReference type="PRINTS" id="PR00625">
    <property type="entry name" value="JDOMAIN"/>
</dbReference>
<evidence type="ECO:0000256" key="2">
    <source>
        <dbReference type="ARBA" id="ARBA00022723"/>
    </source>
</evidence>
<evidence type="ECO:0000256" key="1">
    <source>
        <dbReference type="ARBA" id="ARBA00022481"/>
    </source>
</evidence>
<dbReference type="InterPro" id="IPR001623">
    <property type="entry name" value="DnaJ_domain"/>
</dbReference>
<dbReference type="InterPro" id="IPR012724">
    <property type="entry name" value="DnaJ"/>
</dbReference>
<dbReference type="PROSITE" id="PS51188">
    <property type="entry name" value="ZF_CR"/>
    <property type="match status" value="1"/>
</dbReference>
<dbReference type="HAMAP" id="MF_01152">
    <property type="entry name" value="DnaJ"/>
    <property type="match status" value="1"/>
</dbReference>
<feature type="domain" description="J" evidence="11">
    <location>
        <begin position="6"/>
        <end position="68"/>
    </location>
</feature>
<evidence type="ECO:0000256" key="8">
    <source>
        <dbReference type="ARBA" id="ARBA00023289"/>
    </source>
</evidence>
<accession>A0AAF3F2G6</accession>
<dbReference type="Pfam" id="PF01556">
    <property type="entry name" value="DnaJ_C"/>
    <property type="match status" value="1"/>
</dbReference>
<dbReference type="FunFam" id="2.60.260.20:FF:000003">
    <property type="entry name" value="DnaJ subfamily A member 2"/>
    <property type="match status" value="1"/>
</dbReference>
<dbReference type="SUPFAM" id="SSF49493">
    <property type="entry name" value="HSP40/DnaJ peptide-binding domain"/>
    <property type="match status" value="2"/>
</dbReference>
<dbReference type="InterPro" id="IPR002939">
    <property type="entry name" value="DnaJ_C"/>
</dbReference>
<evidence type="ECO:0000313" key="13">
    <source>
        <dbReference type="Proteomes" id="UP000887575"/>
    </source>
</evidence>
<dbReference type="InterPro" id="IPR036410">
    <property type="entry name" value="HSP_DnaJ_Cys-rich_dom_sf"/>
</dbReference>
<keyword evidence="6" id="KW-0143">Chaperone</keyword>
<dbReference type="InterPro" id="IPR001305">
    <property type="entry name" value="HSP_DnaJ_Cys-rich_dom"/>
</dbReference>
<evidence type="ECO:0000256" key="5">
    <source>
        <dbReference type="ARBA" id="ARBA00022833"/>
    </source>
</evidence>
<evidence type="ECO:0000259" key="11">
    <source>
        <dbReference type="PROSITE" id="PS50076"/>
    </source>
</evidence>
<dbReference type="CDD" id="cd10747">
    <property type="entry name" value="DnaJ_C"/>
    <property type="match status" value="1"/>
</dbReference>
<dbReference type="SMART" id="SM00271">
    <property type="entry name" value="DnaJ"/>
    <property type="match status" value="1"/>
</dbReference>
<dbReference type="GO" id="GO:0006457">
    <property type="term" value="P:protein folding"/>
    <property type="evidence" value="ECO:0007669"/>
    <property type="project" value="InterPro"/>
</dbReference>
<dbReference type="InterPro" id="IPR008971">
    <property type="entry name" value="HSP40/DnaJ_pept-bd"/>
</dbReference>
<evidence type="ECO:0000313" key="14">
    <source>
        <dbReference type="WBParaSite" id="MBELARI_LOCUS20558"/>
    </source>
</evidence>
<dbReference type="GO" id="GO:0008270">
    <property type="term" value="F:zinc ion binding"/>
    <property type="evidence" value="ECO:0007669"/>
    <property type="project" value="UniProtKB-KW"/>
</dbReference>
<dbReference type="CDD" id="cd06257">
    <property type="entry name" value="DnaJ"/>
    <property type="match status" value="1"/>
</dbReference>
<dbReference type="GO" id="GO:0051082">
    <property type="term" value="F:unfolded protein binding"/>
    <property type="evidence" value="ECO:0007669"/>
    <property type="project" value="InterPro"/>
</dbReference>
<dbReference type="FunFam" id="1.10.287.110:FF:000016">
    <property type="entry name" value="DnaJ (Hsp40) homolog, subfamily A, member 2"/>
    <property type="match status" value="1"/>
</dbReference>
<evidence type="ECO:0000256" key="9">
    <source>
        <dbReference type="PROSITE-ProRule" id="PRU00546"/>
    </source>
</evidence>
<dbReference type="AlphaFoldDB" id="A0AAF3F2G6"/>
<organism evidence="13 14">
    <name type="scientific">Mesorhabditis belari</name>
    <dbReference type="NCBI Taxonomy" id="2138241"/>
    <lineage>
        <taxon>Eukaryota</taxon>
        <taxon>Metazoa</taxon>
        <taxon>Ecdysozoa</taxon>
        <taxon>Nematoda</taxon>
        <taxon>Chromadorea</taxon>
        <taxon>Rhabditida</taxon>
        <taxon>Rhabditina</taxon>
        <taxon>Rhabditomorpha</taxon>
        <taxon>Rhabditoidea</taxon>
        <taxon>Rhabditidae</taxon>
        <taxon>Mesorhabditinae</taxon>
        <taxon>Mesorhabditis</taxon>
    </lineage>
</organism>
<keyword evidence="3" id="KW-0677">Repeat</keyword>
<protein>
    <submittedName>
        <fullName evidence="14">Uncharacterized protein</fullName>
    </submittedName>
</protein>
<dbReference type="PANTHER" id="PTHR43888">
    <property type="entry name" value="DNAJ-LIKE-2, ISOFORM A-RELATED"/>
    <property type="match status" value="1"/>
</dbReference>
<dbReference type="GO" id="GO:0009408">
    <property type="term" value="P:response to heat"/>
    <property type="evidence" value="ECO:0007669"/>
    <property type="project" value="InterPro"/>
</dbReference>
<reference evidence="14" key="1">
    <citation type="submission" date="2024-02" db="UniProtKB">
        <authorList>
            <consortium name="WormBaseParasite"/>
        </authorList>
    </citation>
    <scope>IDENTIFICATION</scope>
</reference>
<feature type="region of interest" description="Disordered" evidence="10">
    <location>
        <begin position="385"/>
        <end position="406"/>
    </location>
</feature>
<name>A0AAF3F2G6_9BILA</name>
<evidence type="ECO:0000256" key="10">
    <source>
        <dbReference type="SAM" id="MobiDB-lite"/>
    </source>
</evidence>
<dbReference type="Gene3D" id="2.10.230.10">
    <property type="entry name" value="Heat shock protein DnaJ, cysteine-rich domain"/>
    <property type="match status" value="1"/>
</dbReference>
<dbReference type="Gene3D" id="1.10.287.110">
    <property type="entry name" value="DnaJ domain"/>
    <property type="match status" value="1"/>
</dbReference>
<dbReference type="GO" id="GO:0005524">
    <property type="term" value="F:ATP binding"/>
    <property type="evidence" value="ECO:0007669"/>
    <property type="project" value="InterPro"/>
</dbReference>